<dbReference type="SMART" id="SM00306">
    <property type="entry name" value="HintN"/>
    <property type="match status" value="1"/>
</dbReference>
<accession>A0A2V3III2</accession>
<dbReference type="PROSITE" id="PS50817">
    <property type="entry name" value="INTEIN_N_TER"/>
    <property type="match status" value="1"/>
</dbReference>
<dbReference type="Gene3D" id="2.170.16.10">
    <property type="entry name" value="Hedgehog/Intein (Hint) domain"/>
    <property type="match status" value="1"/>
</dbReference>
<feature type="domain" description="Hint" evidence="3">
    <location>
        <begin position="372"/>
        <end position="464"/>
    </location>
</feature>
<feature type="signal peptide" evidence="2">
    <location>
        <begin position="1"/>
        <end position="25"/>
    </location>
</feature>
<feature type="region of interest" description="Disordered" evidence="1">
    <location>
        <begin position="350"/>
        <end position="372"/>
    </location>
</feature>
<evidence type="ECO:0000259" key="3">
    <source>
        <dbReference type="SMART" id="SM00306"/>
    </source>
</evidence>
<feature type="compositionally biased region" description="Acidic residues" evidence="1">
    <location>
        <begin position="248"/>
        <end position="264"/>
    </location>
</feature>
<dbReference type="PANTHER" id="PTHR46706">
    <property type="entry name" value="PROTEIN QUA-1-RELATED"/>
    <property type="match status" value="1"/>
</dbReference>
<dbReference type="InterPro" id="IPR052140">
    <property type="entry name" value="Dev_Signal_Hedgehog-like"/>
</dbReference>
<evidence type="ECO:0000256" key="2">
    <source>
        <dbReference type="SAM" id="SignalP"/>
    </source>
</evidence>
<name>A0A2V3III2_9FLOR</name>
<sequence>MRTPCTAPLLWLATACFTSFAAVLAVPHLSHYHSRLPTTVRVATYEDISTTFQRFYAVSESCPSSITFANYTNDERQFPIIATSDIEEDGSQCTGDDPLFIITGETITQEGLMDKLNLQDFQDAISSSPNANALAKSKYVNNLLWGWHASTRTCGENSYPPETIYTIINEDEDFSLTFSNNSVRDRITIPPTKRALLVIAPNNQICLFVDPDTNPDGDVILVTQDGEGAEDTFILTQNGREPITSSSDSEDGASDTDADDESESDPSPPPSQEPSASPSPSAADESSESPSASATPLPSVVDVTEPVPPAPSENETPVPSATSIASATASLSPFVSVIPLASATPLPSGAGAGGALGDENVDSTPDDEDDGSACFPASARVYSSRGTVPMQDLKIGDRVKTANGYSDVIMFTHRSRSTIHTFVKLHTQSGRELTVTGGHYVYKQNGDLAAAATVSVSDVLRMANASEDGTIMKIEKVSGIGLYNPQTESGSIVVNGFITSTYTTAVEPKLAHMALLMPVRFMYGVWRWPVEQLSSILNEGTIAAQWMPRGNALVTGL</sequence>
<dbReference type="PROSITE" id="PS51257">
    <property type="entry name" value="PROKAR_LIPOPROTEIN"/>
    <property type="match status" value="1"/>
</dbReference>
<reference evidence="4 5" key="1">
    <citation type="journal article" date="2018" name="Mol. Biol. Evol.">
        <title>Analysis of the draft genome of the red seaweed Gracilariopsis chorda provides insights into genome size evolution in Rhodophyta.</title>
        <authorList>
            <person name="Lee J."/>
            <person name="Yang E.C."/>
            <person name="Graf L."/>
            <person name="Yang J.H."/>
            <person name="Qiu H."/>
            <person name="Zel Zion U."/>
            <person name="Chan C.X."/>
            <person name="Stephens T.G."/>
            <person name="Weber A.P.M."/>
            <person name="Boo G.H."/>
            <person name="Boo S.M."/>
            <person name="Kim K.M."/>
            <person name="Shin Y."/>
            <person name="Jung M."/>
            <person name="Lee S.J."/>
            <person name="Yim H.S."/>
            <person name="Lee J.H."/>
            <person name="Bhattacharya D."/>
            <person name="Yoon H.S."/>
        </authorList>
    </citation>
    <scope>NUCLEOTIDE SEQUENCE [LARGE SCALE GENOMIC DNA]</scope>
    <source>
        <strain evidence="4 5">SKKU-2015</strain>
        <tissue evidence="4">Whole body</tissue>
    </source>
</reference>
<dbReference type="GO" id="GO:0016540">
    <property type="term" value="P:protein autoprocessing"/>
    <property type="evidence" value="ECO:0007669"/>
    <property type="project" value="InterPro"/>
</dbReference>
<evidence type="ECO:0000256" key="1">
    <source>
        <dbReference type="SAM" id="MobiDB-lite"/>
    </source>
</evidence>
<proteinExistence type="predicted"/>
<dbReference type="AlphaFoldDB" id="A0A2V3III2"/>
<dbReference type="Pfam" id="PF01079">
    <property type="entry name" value="Hint"/>
    <property type="match status" value="1"/>
</dbReference>
<dbReference type="EMBL" id="NBIV01000250">
    <property type="protein sequence ID" value="PXF40930.1"/>
    <property type="molecule type" value="Genomic_DNA"/>
</dbReference>
<feature type="region of interest" description="Disordered" evidence="1">
    <location>
        <begin position="233"/>
        <end position="321"/>
    </location>
</feature>
<dbReference type="CDD" id="cd00081">
    <property type="entry name" value="Hint"/>
    <property type="match status" value="1"/>
</dbReference>
<dbReference type="OrthoDB" id="5212at2759"/>
<keyword evidence="5" id="KW-1185">Reference proteome</keyword>
<dbReference type="InterPro" id="IPR003587">
    <property type="entry name" value="Hint_dom_N"/>
</dbReference>
<dbReference type="STRING" id="448386.A0A2V3III2"/>
<evidence type="ECO:0000313" key="5">
    <source>
        <dbReference type="Proteomes" id="UP000247409"/>
    </source>
</evidence>
<dbReference type="InterPro" id="IPR006141">
    <property type="entry name" value="Intein_N"/>
</dbReference>
<feature type="chain" id="PRO_5015993102" evidence="2">
    <location>
        <begin position="26"/>
        <end position="557"/>
    </location>
</feature>
<evidence type="ECO:0000313" key="4">
    <source>
        <dbReference type="EMBL" id="PXF40930.1"/>
    </source>
</evidence>
<dbReference type="SUPFAM" id="SSF51294">
    <property type="entry name" value="Hedgehog/intein (Hint) domain"/>
    <property type="match status" value="1"/>
</dbReference>
<gene>
    <name evidence="4" type="ORF">BWQ96_09325</name>
</gene>
<keyword evidence="2" id="KW-0732">Signal</keyword>
<dbReference type="GO" id="GO:0016539">
    <property type="term" value="P:intein-mediated protein splicing"/>
    <property type="evidence" value="ECO:0007669"/>
    <property type="project" value="InterPro"/>
</dbReference>
<dbReference type="PANTHER" id="PTHR46706:SF12">
    <property type="entry name" value="PROTEIN QUA-1-RELATED"/>
    <property type="match status" value="1"/>
</dbReference>
<comment type="caution">
    <text evidence="4">The sequence shown here is derived from an EMBL/GenBank/DDBJ whole genome shotgun (WGS) entry which is preliminary data.</text>
</comment>
<organism evidence="4 5">
    <name type="scientific">Gracilariopsis chorda</name>
    <dbReference type="NCBI Taxonomy" id="448386"/>
    <lineage>
        <taxon>Eukaryota</taxon>
        <taxon>Rhodophyta</taxon>
        <taxon>Florideophyceae</taxon>
        <taxon>Rhodymeniophycidae</taxon>
        <taxon>Gracilariales</taxon>
        <taxon>Gracilariaceae</taxon>
        <taxon>Gracilariopsis</taxon>
    </lineage>
</organism>
<dbReference type="InterPro" id="IPR036844">
    <property type="entry name" value="Hint_dom_sf"/>
</dbReference>
<dbReference type="InterPro" id="IPR001767">
    <property type="entry name" value="Hedgehog_Hint"/>
</dbReference>
<feature type="compositionally biased region" description="Acidic residues" evidence="1">
    <location>
        <begin position="359"/>
        <end position="371"/>
    </location>
</feature>
<protein>
    <submittedName>
        <fullName evidence="4">Protein hedgehog</fullName>
    </submittedName>
</protein>
<dbReference type="Proteomes" id="UP000247409">
    <property type="component" value="Unassembled WGS sequence"/>
</dbReference>
<feature type="compositionally biased region" description="Low complexity" evidence="1">
    <location>
        <begin position="273"/>
        <end position="299"/>
    </location>
</feature>